<feature type="transmembrane region" description="Helical" evidence="8">
    <location>
        <begin position="1266"/>
        <end position="1285"/>
    </location>
</feature>
<feature type="domain" description="MRH" evidence="9">
    <location>
        <begin position="321"/>
        <end position="456"/>
    </location>
</feature>
<dbReference type="SMART" id="SM01404">
    <property type="entry name" value="CIMR"/>
    <property type="match status" value="7"/>
</dbReference>
<evidence type="ECO:0000313" key="10">
    <source>
        <dbReference type="EMBL" id="JAS35633.1"/>
    </source>
</evidence>
<evidence type="ECO:0000256" key="4">
    <source>
        <dbReference type="ARBA" id="ARBA00022729"/>
    </source>
</evidence>
<dbReference type="PANTHER" id="PTHR15071:SF0">
    <property type="entry name" value="MANNOSE 6-PHOSPHATE RECEPTOR-LIKE PROTEIN 1"/>
    <property type="match status" value="1"/>
</dbReference>
<keyword evidence="7" id="KW-1015">Disulfide bond</keyword>
<dbReference type="GO" id="GO:0005537">
    <property type="term" value="F:D-mannose binding"/>
    <property type="evidence" value="ECO:0007669"/>
    <property type="project" value="InterPro"/>
</dbReference>
<gene>
    <name evidence="10" type="ORF">g.8179</name>
</gene>
<proteinExistence type="predicted"/>
<dbReference type="Gene3D" id="2.70.130.10">
    <property type="entry name" value="Mannose-6-phosphate receptor binding domain"/>
    <property type="match status" value="7"/>
</dbReference>
<feature type="domain" description="MRH" evidence="9">
    <location>
        <begin position="909"/>
        <end position="1053"/>
    </location>
</feature>
<evidence type="ECO:0000259" key="9">
    <source>
        <dbReference type="PROSITE" id="PS51914"/>
    </source>
</evidence>
<dbReference type="GO" id="GO:0005802">
    <property type="term" value="C:trans-Golgi network"/>
    <property type="evidence" value="ECO:0007669"/>
    <property type="project" value="TreeGrafter"/>
</dbReference>
<feature type="domain" description="MRH" evidence="9">
    <location>
        <begin position="462"/>
        <end position="601"/>
    </location>
</feature>
<evidence type="ECO:0000256" key="6">
    <source>
        <dbReference type="ARBA" id="ARBA00023136"/>
    </source>
</evidence>
<reference evidence="10" key="1">
    <citation type="submission" date="2015-12" db="EMBL/GenBank/DDBJ databases">
        <title>De novo transcriptome assembly of four potential Pierce s Disease insect vectors from Arizona vineyards.</title>
        <authorList>
            <person name="Tassone E.E."/>
        </authorList>
    </citation>
    <scope>NUCLEOTIDE SEQUENCE</scope>
</reference>
<keyword evidence="6 8" id="KW-0472">Membrane</keyword>
<dbReference type="InterPro" id="IPR044865">
    <property type="entry name" value="MRH_dom"/>
</dbReference>
<keyword evidence="4" id="KW-0732">Signal</keyword>
<protein>
    <recommendedName>
        <fullName evidence="9">MRH domain-containing protein</fullName>
    </recommendedName>
</protein>
<dbReference type="Pfam" id="PF00878">
    <property type="entry name" value="CIMR"/>
    <property type="match status" value="7"/>
</dbReference>
<dbReference type="GO" id="GO:0038023">
    <property type="term" value="F:signaling receptor activity"/>
    <property type="evidence" value="ECO:0007669"/>
    <property type="project" value="InterPro"/>
</dbReference>
<dbReference type="PROSITE" id="PS51914">
    <property type="entry name" value="MRH"/>
    <property type="match status" value="7"/>
</dbReference>
<evidence type="ECO:0000256" key="2">
    <source>
        <dbReference type="ARBA" id="ARBA00022448"/>
    </source>
</evidence>
<name>A0A1B6ECJ3_9HEMI</name>
<feature type="domain" description="MRH" evidence="9">
    <location>
        <begin position="612"/>
        <end position="759"/>
    </location>
</feature>
<evidence type="ECO:0000256" key="5">
    <source>
        <dbReference type="ARBA" id="ARBA00022989"/>
    </source>
</evidence>
<evidence type="ECO:0000256" key="3">
    <source>
        <dbReference type="ARBA" id="ARBA00022692"/>
    </source>
</evidence>
<evidence type="ECO:0000256" key="8">
    <source>
        <dbReference type="SAM" id="Phobius"/>
    </source>
</evidence>
<keyword evidence="3 8" id="KW-0812">Transmembrane</keyword>
<dbReference type="EMBL" id="GEDC01001665">
    <property type="protein sequence ID" value="JAS35633.1"/>
    <property type="molecule type" value="Transcribed_RNA"/>
</dbReference>
<keyword evidence="2" id="KW-0813">Transport</keyword>
<evidence type="ECO:0000256" key="7">
    <source>
        <dbReference type="ARBA" id="ARBA00023157"/>
    </source>
</evidence>
<feature type="domain" description="MRH" evidence="9">
    <location>
        <begin position="187"/>
        <end position="319"/>
    </location>
</feature>
<keyword evidence="5 8" id="KW-1133">Transmembrane helix</keyword>
<organism evidence="10">
    <name type="scientific">Clastoptera arizonana</name>
    <name type="common">Arizona spittle bug</name>
    <dbReference type="NCBI Taxonomy" id="38151"/>
    <lineage>
        <taxon>Eukaryota</taxon>
        <taxon>Metazoa</taxon>
        <taxon>Ecdysozoa</taxon>
        <taxon>Arthropoda</taxon>
        <taxon>Hexapoda</taxon>
        <taxon>Insecta</taxon>
        <taxon>Pterygota</taxon>
        <taxon>Neoptera</taxon>
        <taxon>Paraneoptera</taxon>
        <taxon>Hemiptera</taxon>
        <taxon>Auchenorrhyncha</taxon>
        <taxon>Cercopoidea</taxon>
        <taxon>Clastopteridae</taxon>
        <taxon>Clastoptera</taxon>
    </lineage>
</organism>
<dbReference type="GO" id="GO:0010008">
    <property type="term" value="C:endosome membrane"/>
    <property type="evidence" value="ECO:0007669"/>
    <property type="project" value="UniProtKB-SubCell"/>
</dbReference>
<dbReference type="PANTHER" id="PTHR15071">
    <property type="entry name" value="MANNOSE-6-PHOSPHATE RECEPTOR FAMILY MEMBER"/>
    <property type="match status" value="1"/>
</dbReference>
<dbReference type="InterPro" id="IPR000479">
    <property type="entry name" value="CIMR_rpt"/>
</dbReference>
<feature type="domain" description="MRH" evidence="9">
    <location>
        <begin position="23"/>
        <end position="180"/>
    </location>
</feature>
<dbReference type="SUPFAM" id="SSF50911">
    <property type="entry name" value="Mannose 6-phosphate receptor domain"/>
    <property type="match status" value="8"/>
</dbReference>
<accession>A0A1B6ECJ3</accession>
<sequence>MLWLSICDITQLIFIAIVCLVNMSCISFNTNNFCDIDLFGNKLGPNKDIEFNFTRLNKTAWMQIPLKKNNIKYFFHFTLCRAEKEKSPCLKSNSLFCLTREDGYQEVEVLSDIGSHISEFSFENNQLLLSLLDTQRCTTGSLLKTLLKINCSNKEEMPSLTSKDLCTFIITWSHPVACPIDDSSLQTSCLIEYEKTIFDFRSLRELKYYEVKKRENKKPLKHFLLNICGRIRNNECEVDNSTVCEVKAEKSMSLLTVYSSKVLNDNGTFFLQYFDKRGENKFEVHFICDYSLEKQRNLKCISYKPRFVFEILTVLACSKYSQCTVSPEKGVLYNLKSLRNENRNYEIKGNKPGRNYIVNFCGPLVPLMNEDCNGLICFLDIFSNSSINLGIQYILSKGDESTIIYKFIGGDSCALGLFHEATFTLVCYHTEQSPEFVSWSNCNHYFIWKTPTACPHQYIRGSECQLVLPTIDTFDLKPIYNNNEDFKIIINDEMFNMNICGPLIKPCGNTTESVSVCWTHHESQSIAIGYQNNTILEYINGYITLSIVGDPCNTKAKDSQILIYINCELSSNASLYPHLISMDLEKCFFIFSWSSLLVCTSSNKNIFHSKVNKCITKDLFGQKYDLSSLTRKNSNYLVTYIKDGNPLEIILNVCQSIIPGPQVLCRQSAGICLFNRSEISSFSKQYLNLGDVGWPYFENGLVRINYTSGSLCPLNGMTTYNSLIDFVCNMDIEESEPHLIGVDKCSFKFIWENKAACAILLNKQEQPTHSNKKENVSFFCSILSPDKKFRIDLQPFMDQDYSIKTEDGGCLRFAICRNLTSSKCKSGGVCINDTYMGGMASSTLEHQMGSIVLKYSNGDICSDGVSYSTEIEFVCNPKTMMNKAQYYKSLNKCNIKIRWETSLICNKNINCLATSKSGGNKIDLSPLISNLQNYEVKLNGNVIFINICRPLVYVFDLKCPGSSTSCLVQETNNTFKNEISLGLFMKSPTIEADGYVWLRYKQGGQCLSDTNKTYSTSIQFICDVNIQNSEIKFLKNEKCEYNLIWRTKYVCQDKNYYFNAKHCIIFDGNGHEINLNSVLENNHPIKFSSIFGIIYELQLCSNLRNYLSRRIGNFWIVFDEIHEVLFHYTDNSTTIKFRNTPLNNMKEKFVAELNLKCNDQEVAGKPFVSWESMYKTYIEWHSSLFCYKRSSNDSSKEEKYTETYTTETYSTVVKHLFEVDEEIISAGSNVYPIVKNSKTAYNLVNESEDDMTMTTEQTSPTSTQTFVIAGVIFSVVVVVLIYFIISRRRIFLRFDRSSDYKVIYSRPQLDYEEKAKII</sequence>
<evidence type="ECO:0000256" key="1">
    <source>
        <dbReference type="ARBA" id="ARBA00004308"/>
    </source>
</evidence>
<dbReference type="GO" id="GO:0000139">
    <property type="term" value="C:Golgi membrane"/>
    <property type="evidence" value="ECO:0007669"/>
    <property type="project" value="UniProtKB-SubCell"/>
</dbReference>
<dbReference type="GO" id="GO:0007041">
    <property type="term" value="P:lysosomal transport"/>
    <property type="evidence" value="ECO:0007669"/>
    <property type="project" value="InterPro"/>
</dbReference>
<comment type="subcellular location">
    <subcellularLocation>
        <location evidence="1">Endomembrane system</location>
    </subcellularLocation>
</comment>
<feature type="domain" description="MRH" evidence="9">
    <location>
        <begin position="799"/>
        <end position="907"/>
    </location>
</feature>
<dbReference type="InterPro" id="IPR009011">
    <property type="entry name" value="Man6P_isomerase_rcpt-bd_dom_sf"/>
</dbReference>